<feature type="compositionally biased region" description="Basic and acidic residues" evidence="1">
    <location>
        <begin position="22"/>
        <end position="36"/>
    </location>
</feature>
<keyword evidence="3" id="KW-1185">Reference proteome</keyword>
<sequence length="58" mass="7060">MGDPRYDVDNLLHQCTRHRMLRDDDLMPKERTDMSEHSTPTIENPKYDKAEDKDQQWR</sequence>
<feature type="region of interest" description="Disordered" evidence="1">
    <location>
        <begin position="22"/>
        <end position="58"/>
    </location>
</feature>
<evidence type="ECO:0000313" key="2">
    <source>
        <dbReference type="EMBL" id="GMN48272.1"/>
    </source>
</evidence>
<evidence type="ECO:0000313" key="3">
    <source>
        <dbReference type="Proteomes" id="UP001187192"/>
    </source>
</evidence>
<gene>
    <name evidence="2" type="ORF">TIFTF001_017450</name>
</gene>
<organism evidence="2 3">
    <name type="scientific">Ficus carica</name>
    <name type="common">Common fig</name>
    <dbReference type="NCBI Taxonomy" id="3494"/>
    <lineage>
        <taxon>Eukaryota</taxon>
        <taxon>Viridiplantae</taxon>
        <taxon>Streptophyta</taxon>
        <taxon>Embryophyta</taxon>
        <taxon>Tracheophyta</taxon>
        <taxon>Spermatophyta</taxon>
        <taxon>Magnoliopsida</taxon>
        <taxon>eudicotyledons</taxon>
        <taxon>Gunneridae</taxon>
        <taxon>Pentapetalae</taxon>
        <taxon>rosids</taxon>
        <taxon>fabids</taxon>
        <taxon>Rosales</taxon>
        <taxon>Moraceae</taxon>
        <taxon>Ficeae</taxon>
        <taxon>Ficus</taxon>
    </lineage>
</organism>
<name>A0AA88A824_FICCA</name>
<dbReference type="EMBL" id="BTGU01000028">
    <property type="protein sequence ID" value="GMN48272.1"/>
    <property type="molecule type" value="Genomic_DNA"/>
</dbReference>
<dbReference type="AlphaFoldDB" id="A0AA88A824"/>
<accession>A0AA88A824</accession>
<proteinExistence type="predicted"/>
<reference evidence="2" key="1">
    <citation type="submission" date="2023-07" db="EMBL/GenBank/DDBJ databases">
        <title>draft genome sequence of fig (Ficus carica).</title>
        <authorList>
            <person name="Takahashi T."/>
            <person name="Nishimura K."/>
        </authorList>
    </citation>
    <scope>NUCLEOTIDE SEQUENCE</scope>
</reference>
<comment type="caution">
    <text evidence="2">The sequence shown here is derived from an EMBL/GenBank/DDBJ whole genome shotgun (WGS) entry which is preliminary data.</text>
</comment>
<evidence type="ECO:0000256" key="1">
    <source>
        <dbReference type="SAM" id="MobiDB-lite"/>
    </source>
</evidence>
<dbReference type="Proteomes" id="UP001187192">
    <property type="component" value="Unassembled WGS sequence"/>
</dbReference>
<feature type="compositionally biased region" description="Basic and acidic residues" evidence="1">
    <location>
        <begin position="45"/>
        <end position="58"/>
    </location>
</feature>
<protein>
    <submittedName>
        <fullName evidence="2">Uncharacterized protein</fullName>
    </submittedName>
</protein>